<evidence type="ECO:0000259" key="2">
    <source>
        <dbReference type="Pfam" id="PF07714"/>
    </source>
</evidence>
<name>A0A0C3ESV4_PILCF</name>
<dbReference type="Pfam" id="PF07714">
    <property type="entry name" value="PK_Tyr_Ser-Thr"/>
    <property type="match status" value="1"/>
</dbReference>
<dbReference type="InParanoid" id="A0A0C3ESV4"/>
<keyword evidence="1" id="KW-0812">Transmembrane</keyword>
<dbReference type="EMBL" id="KN833429">
    <property type="protein sequence ID" value="KIM71179.1"/>
    <property type="molecule type" value="Genomic_DNA"/>
</dbReference>
<keyword evidence="1" id="KW-0472">Membrane</keyword>
<dbReference type="GO" id="GO:0004672">
    <property type="term" value="F:protein kinase activity"/>
    <property type="evidence" value="ECO:0007669"/>
    <property type="project" value="InterPro"/>
</dbReference>
<evidence type="ECO:0000313" key="3">
    <source>
        <dbReference type="EMBL" id="KIM71179.1"/>
    </source>
</evidence>
<keyword evidence="1" id="KW-1133">Transmembrane helix</keyword>
<accession>A0A0C3ESV4</accession>
<dbReference type="SUPFAM" id="SSF56112">
    <property type="entry name" value="Protein kinase-like (PK-like)"/>
    <property type="match status" value="1"/>
</dbReference>
<feature type="domain" description="Serine-threonine/tyrosine-protein kinase catalytic" evidence="2">
    <location>
        <begin position="6"/>
        <end position="63"/>
    </location>
</feature>
<dbReference type="InterPro" id="IPR011009">
    <property type="entry name" value="Kinase-like_dom_sf"/>
</dbReference>
<dbReference type="Gene3D" id="1.10.510.10">
    <property type="entry name" value="Transferase(Phosphotransferase) domain 1"/>
    <property type="match status" value="1"/>
</dbReference>
<proteinExistence type="predicted"/>
<sequence length="122" mass="13803">MLQVLSGKLPYHHLAKDSEVLITLHHGAHPPRPQELADEHWELITQSWAEDPRARPHIKDVFECVQHHYQAAADRQIVPHILGLAEAIPADDTVVIRDTPFSILMFISAFIMGSLTLYLSLN</sequence>
<dbReference type="AlphaFoldDB" id="A0A0C3ESV4"/>
<evidence type="ECO:0000313" key="4">
    <source>
        <dbReference type="Proteomes" id="UP000054166"/>
    </source>
</evidence>
<gene>
    <name evidence="3" type="ORF">PILCRDRAFT_17304</name>
</gene>
<reference evidence="4" key="2">
    <citation type="submission" date="2015-01" db="EMBL/GenBank/DDBJ databases">
        <title>Evolutionary Origins and Diversification of the Mycorrhizal Mutualists.</title>
        <authorList>
            <consortium name="DOE Joint Genome Institute"/>
            <consortium name="Mycorrhizal Genomics Consortium"/>
            <person name="Kohler A."/>
            <person name="Kuo A."/>
            <person name="Nagy L.G."/>
            <person name="Floudas D."/>
            <person name="Copeland A."/>
            <person name="Barry K.W."/>
            <person name="Cichocki N."/>
            <person name="Veneault-Fourrey C."/>
            <person name="LaButti K."/>
            <person name="Lindquist E.A."/>
            <person name="Lipzen A."/>
            <person name="Lundell T."/>
            <person name="Morin E."/>
            <person name="Murat C."/>
            <person name="Riley R."/>
            <person name="Ohm R."/>
            <person name="Sun H."/>
            <person name="Tunlid A."/>
            <person name="Henrissat B."/>
            <person name="Grigoriev I.V."/>
            <person name="Hibbett D.S."/>
            <person name="Martin F."/>
        </authorList>
    </citation>
    <scope>NUCLEOTIDE SEQUENCE [LARGE SCALE GENOMIC DNA]</scope>
    <source>
        <strain evidence="4">F 1598</strain>
    </source>
</reference>
<feature type="transmembrane region" description="Helical" evidence="1">
    <location>
        <begin position="101"/>
        <end position="121"/>
    </location>
</feature>
<dbReference type="OrthoDB" id="346907at2759"/>
<dbReference type="Proteomes" id="UP000054166">
    <property type="component" value="Unassembled WGS sequence"/>
</dbReference>
<reference evidence="3 4" key="1">
    <citation type="submission" date="2014-04" db="EMBL/GenBank/DDBJ databases">
        <authorList>
            <consortium name="DOE Joint Genome Institute"/>
            <person name="Kuo A."/>
            <person name="Tarkka M."/>
            <person name="Buscot F."/>
            <person name="Kohler A."/>
            <person name="Nagy L.G."/>
            <person name="Floudas D."/>
            <person name="Copeland A."/>
            <person name="Barry K.W."/>
            <person name="Cichocki N."/>
            <person name="Veneault-Fourrey C."/>
            <person name="LaButti K."/>
            <person name="Lindquist E.A."/>
            <person name="Lipzen A."/>
            <person name="Lundell T."/>
            <person name="Morin E."/>
            <person name="Murat C."/>
            <person name="Sun H."/>
            <person name="Tunlid A."/>
            <person name="Henrissat B."/>
            <person name="Grigoriev I.V."/>
            <person name="Hibbett D.S."/>
            <person name="Martin F."/>
            <person name="Nordberg H.P."/>
            <person name="Cantor M.N."/>
            <person name="Hua S.X."/>
        </authorList>
    </citation>
    <scope>NUCLEOTIDE SEQUENCE [LARGE SCALE GENOMIC DNA]</scope>
    <source>
        <strain evidence="3 4">F 1598</strain>
    </source>
</reference>
<protein>
    <recommendedName>
        <fullName evidence="2">Serine-threonine/tyrosine-protein kinase catalytic domain-containing protein</fullName>
    </recommendedName>
</protein>
<dbReference type="HOGENOM" id="CLU_2027636_0_0_1"/>
<organism evidence="3 4">
    <name type="scientific">Piloderma croceum (strain F 1598)</name>
    <dbReference type="NCBI Taxonomy" id="765440"/>
    <lineage>
        <taxon>Eukaryota</taxon>
        <taxon>Fungi</taxon>
        <taxon>Dikarya</taxon>
        <taxon>Basidiomycota</taxon>
        <taxon>Agaricomycotina</taxon>
        <taxon>Agaricomycetes</taxon>
        <taxon>Agaricomycetidae</taxon>
        <taxon>Atheliales</taxon>
        <taxon>Atheliaceae</taxon>
        <taxon>Piloderma</taxon>
    </lineage>
</organism>
<dbReference type="STRING" id="765440.A0A0C3ESV4"/>
<keyword evidence="4" id="KW-1185">Reference proteome</keyword>
<dbReference type="InterPro" id="IPR001245">
    <property type="entry name" value="Ser-Thr/Tyr_kinase_cat_dom"/>
</dbReference>
<evidence type="ECO:0000256" key="1">
    <source>
        <dbReference type="SAM" id="Phobius"/>
    </source>
</evidence>